<dbReference type="EMBL" id="ML120480">
    <property type="protein sequence ID" value="RPA92130.1"/>
    <property type="molecule type" value="Genomic_DNA"/>
</dbReference>
<proteinExistence type="predicted"/>
<sequence length="73" mass="8132">MCSFYLDLELVISKLYLEATLDERVRETSKAGKRALLTARSCVLPPLISRFLRRLTALAVSATAYGVDGQQIQ</sequence>
<evidence type="ECO:0000313" key="1">
    <source>
        <dbReference type="EMBL" id="RPA92130.1"/>
    </source>
</evidence>
<dbReference type="Proteomes" id="UP000276215">
    <property type="component" value="Unassembled WGS sequence"/>
</dbReference>
<organism evidence="1 2">
    <name type="scientific">Choiromyces venosus 120613-1</name>
    <dbReference type="NCBI Taxonomy" id="1336337"/>
    <lineage>
        <taxon>Eukaryota</taxon>
        <taxon>Fungi</taxon>
        <taxon>Dikarya</taxon>
        <taxon>Ascomycota</taxon>
        <taxon>Pezizomycotina</taxon>
        <taxon>Pezizomycetes</taxon>
        <taxon>Pezizales</taxon>
        <taxon>Tuberaceae</taxon>
        <taxon>Choiromyces</taxon>
    </lineage>
</organism>
<accession>A0A3N4J6R0</accession>
<keyword evidence="2" id="KW-1185">Reference proteome</keyword>
<evidence type="ECO:0000313" key="2">
    <source>
        <dbReference type="Proteomes" id="UP000276215"/>
    </source>
</evidence>
<gene>
    <name evidence="1" type="ORF">L873DRAFT_239964</name>
</gene>
<reference evidence="1 2" key="1">
    <citation type="journal article" date="2018" name="Nat. Ecol. Evol.">
        <title>Pezizomycetes genomes reveal the molecular basis of ectomycorrhizal truffle lifestyle.</title>
        <authorList>
            <person name="Murat C."/>
            <person name="Payen T."/>
            <person name="Noel B."/>
            <person name="Kuo A."/>
            <person name="Morin E."/>
            <person name="Chen J."/>
            <person name="Kohler A."/>
            <person name="Krizsan K."/>
            <person name="Balestrini R."/>
            <person name="Da Silva C."/>
            <person name="Montanini B."/>
            <person name="Hainaut M."/>
            <person name="Levati E."/>
            <person name="Barry K.W."/>
            <person name="Belfiori B."/>
            <person name="Cichocki N."/>
            <person name="Clum A."/>
            <person name="Dockter R.B."/>
            <person name="Fauchery L."/>
            <person name="Guy J."/>
            <person name="Iotti M."/>
            <person name="Le Tacon F."/>
            <person name="Lindquist E.A."/>
            <person name="Lipzen A."/>
            <person name="Malagnac F."/>
            <person name="Mello A."/>
            <person name="Molinier V."/>
            <person name="Miyauchi S."/>
            <person name="Poulain J."/>
            <person name="Riccioni C."/>
            <person name="Rubini A."/>
            <person name="Sitrit Y."/>
            <person name="Splivallo R."/>
            <person name="Traeger S."/>
            <person name="Wang M."/>
            <person name="Zifcakova L."/>
            <person name="Wipf D."/>
            <person name="Zambonelli A."/>
            <person name="Paolocci F."/>
            <person name="Nowrousian M."/>
            <person name="Ottonello S."/>
            <person name="Baldrian P."/>
            <person name="Spatafora J.W."/>
            <person name="Henrissat B."/>
            <person name="Nagy L.G."/>
            <person name="Aury J.M."/>
            <person name="Wincker P."/>
            <person name="Grigoriev I.V."/>
            <person name="Bonfante P."/>
            <person name="Martin F.M."/>
        </authorList>
    </citation>
    <scope>NUCLEOTIDE SEQUENCE [LARGE SCALE GENOMIC DNA]</scope>
    <source>
        <strain evidence="1 2">120613-1</strain>
    </source>
</reference>
<dbReference type="AlphaFoldDB" id="A0A3N4J6R0"/>
<protein>
    <submittedName>
        <fullName evidence="1">Uncharacterized protein</fullName>
    </submittedName>
</protein>
<name>A0A3N4J6R0_9PEZI</name>